<evidence type="ECO:0000256" key="7">
    <source>
        <dbReference type="RuleBase" id="RU365071"/>
    </source>
</evidence>
<comment type="caution">
    <text evidence="11">The sequence shown here is derived from an EMBL/GenBank/DDBJ whole genome shotgun (WGS) entry which is preliminary data.</text>
</comment>
<evidence type="ECO:0000256" key="4">
    <source>
        <dbReference type="ARBA" id="ARBA00023172"/>
    </source>
</evidence>
<dbReference type="GO" id="GO:0005634">
    <property type="term" value="C:nucleus"/>
    <property type="evidence" value="ECO:0007669"/>
    <property type="project" value="UniProtKB-SubCell"/>
</dbReference>
<organism evidence="11 12">
    <name type="scientific">Didymella heteroderae</name>
    <dbReference type="NCBI Taxonomy" id="1769908"/>
    <lineage>
        <taxon>Eukaryota</taxon>
        <taxon>Fungi</taxon>
        <taxon>Dikarya</taxon>
        <taxon>Ascomycota</taxon>
        <taxon>Pezizomycotina</taxon>
        <taxon>Dothideomycetes</taxon>
        <taxon>Pleosporomycetidae</taxon>
        <taxon>Pleosporales</taxon>
        <taxon>Pleosporineae</taxon>
        <taxon>Didymellaceae</taxon>
        <taxon>Didymella</taxon>
    </lineage>
</organism>
<gene>
    <name evidence="11" type="primary">NSE4</name>
    <name evidence="11" type="ORF">E8E12_001190</name>
</gene>
<proteinExistence type="inferred from homology"/>
<feature type="compositionally biased region" description="Polar residues" evidence="8">
    <location>
        <begin position="84"/>
        <end position="93"/>
    </location>
</feature>
<comment type="subunit">
    <text evidence="7">Component of the SMC5-SMC6 complex.</text>
</comment>
<feature type="compositionally biased region" description="Acidic residues" evidence="8">
    <location>
        <begin position="110"/>
        <end position="122"/>
    </location>
</feature>
<keyword evidence="5 7" id="KW-0234">DNA repair</keyword>
<comment type="function">
    <text evidence="7">Component of the SMC5-SMC6 complex, that promotes sister chromatid alignment after DNA damage and facilitates double-stranded DNA breaks (DSBs) repair via homologous recombination between sister chromatids.</text>
</comment>
<feature type="compositionally biased region" description="Polar residues" evidence="8">
    <location>
        <begin position="7"/>
        <end position="21"/>
    </location>
</feature>
<dbReference type="InterPro" id="IPR029225">
    <property type="entry name" value="Nse4_Nse3-bd"/>
</dbReference>
<dbReference type="GO" id="GO:0006281">
    <property type="term" value="P:DNA repair"/>
    <property type="evidence" value="ECO:0007669"/>
    <property type="project" value="UniProtKB-UniRule"/>
</dbReference>
<dbReference type="GO" id="GO:0006310">
    <property type="term" value="P:DNA recombination"/>
    <property type="evidence" value="ECO:0007669"/>
    <property type="project" value="UniProtKB-UniRule"/>
</dbReference>
<comment type="subcellular location">
    <subcellularLocation>
        <location evidence="1 7">Nucleus</location>
    </subcellularLocation>
</comment>
<dbReference type="Pfam" id="PF15412">
    <property type="entry name" value="Nse4-Nse3_bdg"/>
    <property type="match status" value="1"/>
</dbReference>
<dbReference type="PANTHER" id="PTHR16140">
    <property type="entry name" value="NON-STRUCTURAL MAINTENANCE OF CHROMOSOMES ELEMENT 4"/>
    <property type="match status" value="1"/>
</dbReference>
<feature type="compositionally biased region" description="Polar residues" evidence="8">
    <location>
        <begin position="33"/>
        <end position="50"/>
    </location>
</feature>
<feature type="domain" description="Non-structural maintenance of chromosome element 4 C-terminal" evidence="9">
    <location>
        <begin position="406"/>
        <end position="493"/>
    </location>
</feature>
<evidence type="ECO:0000256" key="1">
    <source>
        <dbReference type="ARBA" id="ARBA00004123"/>
    </source>
</evidence>
<keyword evidence="3 7" id="KW-0227">DNA damage</keyword>
<dbReference type="EMBL" id="SWKV01000042">
    <property type="protein sequence ID" value="KAF3037456.1"/>
    <property type="molecule type" value="Genomic_DNA"/>
</dbReference>
<dbReference type="Proteomes" id="UP000758155">
    <property type="component" value="Unassembled WGS sequence"/>
</dbReference>
<dbReference type="Pfam" id="PF08743">
    <property type="entry name" value="Nse4_C"/>
    <property type="match status" value="1"/>
</dbReference>
<comment type="similarity">
    <text evidence="2 7">Belongs to the NSE4 family.</text>
</comment>
<keyword evidence="12" id="KW-1185">Reference proteome</keyword>
<sequence>MARLNTHHSPTPLQTRSSTVDSLYRDPSVAPRNANSARGTTYSVMSPSQSSDKENVDSESREGTPQPAKRRGLGSASGRIPTPDTGSTVSSGSNKRRRTDDYDLNGASEVYEDEDEEENEEEQPGRPQRRRTTTAQPEEEEEDSQSKMYNPNQDPNKRREVRYQLRENHRQLEDNRGEYVKPNNKGLHELIIRNDSTFGKVRQTADATVDSRFLVAATEIANKKLQNSLHGSGGAGVDLDQFVSKCIYFIKSGGHRHGEEDAPALAVAEDEEDDTGDGLDWALFGRQACFPSNKRPSTASFLLGPLSVQKKIRTTQRRATQRRAPVGPATRPQEVKEGDITQSENSNLTHLVKGIKSKLETHIESAADAASEELEAIPEDERTDEDYSAAFARHRVAQTPDGEPAVHLFDFAINPENFGQTVENLFYISFLVREGNAEIVKDDDGLPLLAPAAPRGVSEQRDQGAQKHQAVFSIDYPTWQMFIDAYGIREPLIPHREREEDIGGARWY</sequence>
<evidence type="ECO:0000256" key="8">
    <source>
        <dbReference type="SAM" id="MobiDB-lite"/>
    </source>
</evidence>
<evidence type="ECO:0000256" key="3">
    <source>
        <dbReference type="ARBA" id="ARBA00022763"/>
    </source>
</evidence>
<accession>A0A9P4WNW2</accession>
<keyword evidence="4 7" id="KW-0233">DNA recombination</keyword>
<evidence type="ECO:0000256" key="2">
    <source>
        <dbReference type="ARBA" id="ARBA00008997"/>
    </source>
</evidence>
<evidence type="ECO:0000313" key="12">
    <source>
        <dbReference type="Proteomes" id="UP000758155"/>
    </source>
</evidence>
<feature type="compositionally biased region" description="Basic residues" evidence="8">
    <location>
        <begin position="312"/>
        <end position="321"/>
    </location>
</feature>
<protein>
    <recommendedName>
        <fullName evidence="7">Non-structural maintenance of chromosomes element 4</fullName>
    </recommendedName>
</protein>
<reference evidence="11" key="1">
    <citation type="submission" date="2019-04" db="EMBL/GenBank/DDBJ databases">
        <title>Sequencing of skin fungus with MAO and IRED activity.</title>
        <authorList>
            <person name="Marsaioli A.J."/>
            <person name="Bonatto J.M.C."/>
            <person name="Reis Junior O."/>
        </authorList>
    </citation>
    <scope>NUCLEOTIDE SEQUENCE</scope>
    <source>
        <strain evidence="11">28M1</strain>
    </source>
</reference>
<dbReference type="GO" id="GO:0030915">
    <property type="term" value="C:Smc5-Smc6 complex"/>
    <property type="evidence" value="ECO:0007669"/>
    <property type="project" value="UniProtKB-UniRule"/>
</dbReference>
<feature type="region of interest" description="Disordered" evidence="8">
    <location>
        <begin position="312"/>
        <end position="339"/>
    </location>
</feature>
<feature type="region of interest" description="Disordered" evidence="8">
    <location>
        <begin position="1"/>
        <end position="158"/>
    </location>
</feature>
<dbReference type="AlphaFoldDB" id="A0A9P4WNW2"/>
<evidence type="ECO:0000259" key="9">
    <source>
        <dbReference type="Pfam" id="PF08743"/>
    </source>
</evidence>
<dbReference type="InterPro" id="IPR027786">
    <property type="entry name" value="Nse4/EID"/>
</dbReference>
<evidence type="ECO:0000256" key="5">
    <source>
        <dbReference type="ARBA" id="ARBA00023204"/>
    </source>
</evidence>
<evidence type="ECO:0000313" key="11">
    <source>
        <dbReference type="EMBL" id="KAF3037456.1"/>
    </source>
</evidence>
<name>A0A9P4WNW2_9PLEO</name>
<keyword evidence="6 7" id="KW-0539">Nucleus</keyword>
<dbReference type="PANTHER" id="PTHR16140:SF0">
    <property type="entry name" value="NON-STRUCTURAL MAINTENANCE OF CHROMOSOMES ELEMENT 4"/>
    <property type="match status" value="1"/>
</dbReference>
<evidence type="ECO:0000259" key="10">
    <source>
        <dbReference type="Pfam" id="PF15412"/>
    </source>
</evidence>
<feature type="compositionally biased region" description="Basic and acidic residues" evidence="8">
    <location>
        <begin position="51"/>
        <end position="62"/>
    </location>
</feature>
<dbReference type="InterPro" id="IPR014854">
    <property type="entry name" value="Nse4_C"/>
</dbReference>
<evidence type="ECO:0000256" key="6">
    <source>
        <dbReference type="ARBA" id="ARBA00023242"/>
    </source>
</evidence>
<dbReference type="OrthoDB" id="361242at2759"/>
<feature type="domain" description="Nse4/EID protein Nse3/MAGE-binding" evidence="10">
    <location>
        <begin position="210"/>
        <end position="260"/>
    </location>
</feature>